<dbReference type="OrthoDB" id="751203at2"/>
<proteinExistence type="predicted"/>
<dbReference type="InterPro" id="IPR051783">
    <property type="entry name" value="NAD(P)-dependent_oxidoreduct"/>
</dbReference>
<dbReference type="AlphaFoldDB" id="A0A1M5M8E7"/>
<dbReference type="GO" id="GO:0004029">
    <property type="term" value="F:aldehyde dehydrogenase (NAD+) activity"/>
    <property type="evidence" value="ECO:0007669"/>
    <property type="project" value="TreeGrafter"/>
</dbReference>
<accession>A0A1M5M8E7</accession>
<evidence type="ECO:0000313" key="1">
    <source>
        <dbReference type="EMBL" id="SHG73501.1"/>
    </source>
</evidence>
<dbReference type="Proteomes" id="UP000184532">
    <property type="component" value="Unassembled WGS sequence"/>
</dbReference>
<dbReference type="PANTHER" id="PTHR48079">
    <property type="entry name" value="PROTEIN YEEZ"/>
    <property type="match status" value="1"/>
</dbReference>
<dbReference type="InterPro" id="IPR036291">
    <property type="entry name" value="NAD(P)-bd_dom_sf"/>
</dbReference>
<dbReference type="RefSeq" id="WP_073179670.1">
    <property type="nucleotide sequence ID" value="NZ_FQWL01000003.1"/>
</dbReference>
<dbReference type="Gene3D" id="3.40.50.720">
    <property type="entry name" value="NAD(P)-binding Rossmann-like Domain"/>
    <property type="match status" value="1"/>
</dbReference>
<organism evidence="1 2">
    <name type="scientific">Flagellimonas flava</name>
    <dbReference type="NCBI Taxonomy" id="570519"/>
    <lineage>
        <taxon>Bacteria</taxon>
        <taxon>Pseudomonadati</taxon>
        <taxon>Bacteroidota</taxon>
        <taxon>Flavobacteriia</taxon>
        <taxon>Flavobacteriales</taxon>
        <taxon>Flavobacteriaceae</taxon>
        <taxon>Flagellimonas</taxon>
    </lineage>
</organism>
<dbReference type="SUPFAM" id="SSF51735">
    <property type="entry name" value="NAD(P)-binding Rossmann-fold domains"/>
    <property type="match status" value="1"/>
</dbReference>
<evidence type="ECO:0000313" key="2">
    <source>
        <dbReference type="Proteomes" id="UP000184532"/>
    </source>
</evidence>
<reference evidence="2" key="1">
    <citation type="submission" date="2016-11" db="EMBL/GenBank/DDBJ databases">
        <authorList>
            <person name="Varghese N."/>
            <person name="Submissions S."/>
        </authorList>
    </citation>
    <scope>NUCLEOTIDE SEQUENCE [LARGE SCALE GENOMIC DNA]</scope>
    <source>
        <strain evidence="2">DSM 22638</strain>
    </source>
</reference>
<dbReference type="PANTHER" id="PTHR48079:SF6">
    <property type="entry name" value="NAD(P)-BINDING DOMAIN-CONTAINING PROTEIN-RELATED"/>
    <property type="match status" value="1"/>
</dbReference>
<keyword evidence="2" id="KW-1185">Reference proteome</keyword>
<protein>
    <submittedName>
        <fullName evidence="1">Nucleoside-diphosphate-sugar epimerase</fullName>
    </submittedName>
</protein>
<name>A0A1M5M8E7_9FLAO</name>
<dbReference type="STRING" id="570519.SAMN04488116_2313"/>
<dbReference type="EMBL" id="FQWL01000003">
    <property type="protein sequence ID" value="SHG73501.1"/>
    <property type="molecule type" value="Genomic_DNA"/>
</dbReference>
<sequence>MNRNIGVLGCGWLGLPLAKTLVEQSYFVKGTTTSLEKLPILEAEGITPFQISFSPVAIVGDISGFLADLDILIVNIPPRLRSGNQESYIDKMKLLYGAIKKSTISKVVFVSSTSVYGSVLGLVSEETVTNPTTASGIQLLQSEKLFSSDDDLETAIVRFGGLIGPKRHPATMLSGRKNLTNGDDPINLIHLDDCIHLISTIIRYGYWGEIFNGVFPSHPIKRDYYTKEAIKLGIKPPDYVDKKEQKRGKVIQSRSFLNKGHAFHTPIDS</sequence>
<dbReference type="GO" id="GO:0005737">
    <property type="term" value="C:cytoplasm"/>
    <property type="evidence" value="ECO:0007669"/>
    <property type="project" value="TreeGrafter"/>
</dbReference>
<gene>
    <name evidence="1" type="ORF">SAMN04488116_2313</name>
</gene>